<dbReference type="Pfam" id="PF02205">
    <property type="entry name" value="WH2"/>
    <property type="match status" value="1"/>
</dbReference>
<dbReference type="SMART" id="SM00246">
    <property type="entry name" value="WH2"/>
    <property type="match status" value="1"/>
</dbReference>
<sequence>MSDSESVVVKVVADVMLYEGQQQRWVSVSSPGPSDVYILLNAEKQQYRIVGRKGDSGELTINCGIIATLVYNEATPKFHQWRANGQVFGMNFADEEYAKEFGQEMTVALSRVKGQSPWPQVQRQEPPPVARGPPPPQPQSAPAGPPPPPGPPAPGGGPPPGPPPPSGPPAPPPGPGGPPRGPGISGGPPGAGRGALLGAIQGGFKLKKVGITEKAGPGRIVGEDAPPVQKTVNQAPPKPAGGPMDFREQLKLRLAGQVANSTPSKPVSSVPKTQTKTLPAVPHSKPAPVISNQSSSSSHSESEIRLMIREEFEKMKLSMLQEVRNIIREELKNSY</sequence>
<dbReference type="Pfam" id="PF00568">
    <property type="entry name" value="WH1"/>
    <property type="match status" value="1"/>
</dbReference>
<dbReference type="PROSITE" id="PS50229">
    <property type="entry name" value="WH1"/>
    <property type="match status" value="1"/>
</dbReference>
<dbReference type="Proteomes" id="UP000001307">
    <property type="component" value="Unassembled WGS sequence"/>
</dbReference>
<feature type="compositionally biased region" description="Low complexity" evidence="1">
    <location>
        <begin position="261"/>
        <end position="273"/>
    </location>
</feature>
<feature type="compositionally biased region" description="Pro residues" evidence="1">
    <location>
        <begin position="125"/>
        <end position="181"/>
    </location>
</feature>
<evidence type="ECO:0000313" key="5">
    <source>
        <dbReference type="Proteomes" id="UP000001307"/>
    </source>
</evidence>
<evidence type="ECO:0000259" key="3">
    <source>
        <dbReference type="PROSITE" id="PS51082"/>
    </source>
</evidence>
<dbReference type="PROSITE" id="PS51082">
    <property type="entry name" value="WH2"/>
    <property type="match status" value="1"/>
</dbReference>
<keyword evidence="5" id="KW-1185">Reference proteome</keyword>
<dbReference type="InterPro" id="IPR000697">
    <property type="entry name" value="WH1/EVH1_dom"/>
</dbReference>
<feature type="region of interest" description="Disordered" evidence="1">
    <location>
        <begin position="258"/>
        <end position="302"/>
    </location>
</feature>
<dbReference type="AlphaFoldDB" id="E4XSV9"/>
<dbReference type="EMBL" id="FN653141">
    <property type="protein sequence ID" value="CBY12821.1"/>
    <property type="molecule type" value="Genomic_DNA"/>
</dbReference>
<evidence type="ECO:0000256" key="1">
    <source>
        <dbReference type="SAM" id="MobiDB-lite"/>
    </source>
</evidence>
<name>E4XSV9_OIKDI</name>
<feature type="region of interest" description="Disordered" evidence="1">
    <location>
        <begin position="212"/>
        <end position="245"/>
    </location>
</feature>
<dbReference type="InterPro" id="IPR003124">
    <property type="entry name" value="WH2_dom"/>
</dbReference>
<dbReference type="PANTHER" id="PTHR11202">
    <property type="entry name" value="SPROUTY-RELATED, EVH1 DOMAIN-CONTAINING PROTEIN FAMILY MEMBER"/>
    <property type="match status" value="1"/>
</dbReference>
<dbReference type="InterPro" id="IPR011993">
    <property type="entry name" value="PH-like_dom_sf"/>
</dbReference>
<dbReference type="GO" id="GO:0003779">
    <property type="term" value="F:actin binding"/>
    <property type="evidence" value="ECO:0007669"/>
    <property type="project" value="InterPro"/>
</dbReference>
<dbReference type="InParanoid" id="E4XSV9"/>
<dbReference type="SUPFAM" id="SSF50729">
    <property type="entry name" value="PH domain-like"/>
    <property type="match status" value="1"/>
</dbReference>
<proteinExistence type="predicted"/>
<protein>
    <recommendedName>
        <fullName evidence="6">WH1 domain-containing protein</fullName>
    </recommendedName>
</protein>
<feature type="region of interest" description="Disordered" evidence="1">
    <location>
        <begin position="112"/>
        <end position="196"/>
    </location>
</feature>
<gene>
    <name evidence="4" type="ORF">GSOID_T00002881001</name>
</gene>
<reference evidence="4" key="1">
    <citation type="journal article" date="2010" name="Science">
        <title>Plasticity of animal genome architecture unmasked by rapid evolution of a pelagic tunicate.</title>
        <authorList>
            <person name="Denoeud F."/>
            <person name="Henriet S."/>
            <person name="Mungpakdee S."/>
            <person name="Aury J.M."/>
            <person name="Da Silva C."/>
            <person name="Brinkmann H."/>
            <person name="Mikhaleva J."/>
            <person name="Olsen L.C."/>
            <person name="Jubin C."/>
            <person name="Canestro C."/>
            <person name="Bouquet J.M."/>
            <person name="Danks G."/>
            <person name="Poulain J."/>
            <person name="Campsteijn C."/>
            <person name="Adamski M."/>
            <person name="Cross I."/>
            <person name="Yadetie F."/>
            <person name="Muffato M."/>
            <person name="Louis A."/>
            <person name="Butcher S."/>
            <person name="Tsagkogeorga G."/>
            <person name="Konrad A."/>
            <person name="Singh S."/>
            <person name="Jensen M.F."/>
            <person name="Cong E.H."/>
            <person name="Eikeseth-Otteraa H."/>
            <person name="Noel B."/>
            <person name="Anthouard V."/>
            <person name="Porcel B.M."/>
            <person name="Kachouri-Lafond R."/>
            <person name="Nishino A."/>
            <person name="Ugolini M."/>
            <person name="Chourrout P."/>
            <person name="Nishida H."/>
            <person name="Aasland R."/>
            <person name="Huzurbazar S."/>
            <person name="Westhof E."/>
            <person name="Delsuc F."/>
            <person name="Lehrach H."/>
            <person name="Reinhardt R."/>
            <person name="Weissenbach J."/>
            <person name="Roy S.W."/>
            <person name="Artiguenave F."/>
            <person name="Postlethwait J.H."/>
            <person name="Manak J.R."/>
            <person name="Thompson E.M."/>
            <person name="Jaillon O."/>
            <person name="Du Pasquier L."/>
            <person name="Boudinot P."/>
            <person name="Liberles D.A."/>
            <person name="Volff J.N."/>
            <person name="Philippe H."/>
            <person name="Lenhard B."/>
            <person name="Roest Crollius H."/>
            <person name="Wincker P."/>
            <person name="Chourrout D."/>
        </authorList>
    </citation>
    <scope>NUCLEOTIDE SEQUENCE [LARGE SCALE GENOMIC DNA]</scope>
</reference>
<feature type="domain" description="WH2" evidence="3">
    <location>
        <begin position="192"/>
        <end position="209"/>
    </location>
</feature>
<dbReference type="CDD" id="cd01207">
    <property type="entry name" value="EVH1_Ena_VASP-like"/>
    <property type="match status" value="1"/>
</dbReference>
<evidence type="ECO:0008006" key="6">
    <source>
        <dbReference type="Google" id="ProtNLM"/>
    </source>
</evidence>
<dbReference type="SMART" id="SM00461">
    <property type="entry name" value="WH1"/>
    <property type="match status" value="1"/>
</dbReference>
<dbReference type="OrthoDB" id="31170at2759"/>
<dbReference type="Gene3D" id="2.30.29.30">
    <property type="entry name" value="Pleckstrin-homology domain (PH domain)/Phosphotyrosine-binding domain (PTB)"/>
    <property type="match status" value="1"/>
</dbReference>
<dbReference type="PANTHER" id="PTHR11202:SF22">
    <property type="entry name" value="PROTEIN ENABLED"/>
    <property type="match status" value="1"/>
</dbReference>
<organism evidence="4">
    <name type="scientific">Oikopleura dioica</name>
    <name type="common">Tunicate</name>
    <dbReference type="NCBI Taxonomy" id="34765"/>
    <lineage>
        <taxon>Eukaryota</taxon>
        <taxon>Metazoa</taxon>
        <taxon>Chordata</taxon>
        <taxon>Tunicata</taxon>
        <taxon>Appendicularia</taxon>
        <taxon>Copelata</taxon>
        <taxon>Oikopleuridae</taxon>
        <taxon>Oikopleura</taxon>
    </lineage>
</organism>
<accession>E4XSV9</accession>
<evidence type="ECO:0000313" key="4">
    <source>
        <dbReference type="EMBL" id="CBY12821.1"/>
    </source>
</evidence>
<feature type="compositionally biased region" description="Gly residues" evidence="1">
    <location>
        <begin position="183"/>
        <end position="195"/>
    </location>
</feature>
<feature type="domain" description="WH1" evidence="2">
    <location>
        <begin position="1"/>
        <end position="112"/>
    </location>
</feature>
<evidence type="ECO:0000259" key="2">
    <source>
        <dbReference type="PROSITE" id="PS50229"/>
    </source>
</evidence>